<gene>
    <name evidence="1" type="ORF">E0I26_00165</name>
</gene>
<dbReference type="OrthoDB" id="831785at2"/>
<accession>A0A4R5FCL0</accession>
<organism evidence="1 2">
    <name type="scientific">Flavobacterium rhamnosiphilum</name>
    <dbReference type="NCBI Taxonomy" id="2541724"/>
    <lineage>
        <taxon>Bacteria</taxon>
        <taxon>Pseudomonadati</taxon>
        <taxon>Bacteroidota</taxon>
        <taxon>Flavobacteriia</taxon>
        <taxon>Flavobacteriales</taxon>
        <taxon>Flavobacteriaceae</taxon>
        <taxon>Flavobacterium</taxon>
    </lineage>
</organism>
<keyword evidence="2" id="KW-1185">Reference proteome</keyword>
<proteinExistence type="predicted"/>
<dbReference type="AlphaFoldDB" id="A0A4R5FCL0"/>
<evidence type="ECO:0000313" key="2">
    <source>
        <dbReference type="Proteomes" id="UP000294814"/>
    </source>
</evidence>
<name>A0A4R5FCL0_9FLAO</name>
<dbReference type="RefSeq" id="WP_131914487.1">
    <property type="nucleotide sequence ID" value="NZ_SMLG01000001.1"/>
</dbReference>
<dbReference type="EMBL" id="SMLG01000001">
    <property type="protein sequence ID" value="TDE46535.1"/>
    <property type="molecule type" value="Genomic_DNA"/>
</dbReference>
<evidence type="ECO:0000313" key="1">
    <source>
        <dbReference type="EMBL" id="TDE46535.1"/>
    </source>
</evidence>
<dbReference type="Proteomes" id="UP000294814">
    <property type="component" value="Unassembled WGS sequence"/>
</dbReference>
<protein>
    <submittedName>
        <fullName evidence="1">Uncharacterized protein</fullName>
    </submittedName>
</protein>
<reference evidence="1 2" key="1">
    <citation type="submission" date="2019-03" db="EMBL/GenBank/DDBJ databases">
        <title>Novel species of Flavobacterium.</title>
        <authorList>
            <person name="Liu Q."/>
            <person name="Xin Y.-H."/>
        </authorList>
    </citation>
    <scope>NUCLEOTIDE SEQUENCE [LARGE SCALE GENOMIC DNA]</scope>
    <source>
        <strain evidence="1 2">LB3P52</strain>
    </source>
</reference>
<comment type="caution">
    <text evidence="1">The sequence shown here is derived from an EMBL/GenBank/DDBJ whole genome shotgun (WGS) entry which is preliminary data.</text>
</comment>
<sequence length="305" mass="36190">MKIQVMILKYLQRTKKEKKYMVIHVFFLLITNFCNSQTKLIYEGKYLGGFAKYEYFETNDYERIKQGSFLYNSTDRKVIIEGNFNDNKFNDNWTFVYKENIGYNKEFSYINGKYIGGKKNGLWTYKYNNPDKKIHNVSSFTFKNDTLIGEIVLDDFKIELDSLGNFNGLINFKGRSRSGDRTGFIIEFYKNHIIKYIEKEEQDGRVLEKYTPNRDSIINFINNKNKNIISFDLSNKDRYCNCKIFGYEGKDYELIENVTYSYVVNFRENIQKKQSIAIGAGSFYNDFVSFVLKSPELLFFKKENE</sequence>